<name>A0A8K0NS69_9TREE</name>
<feature type="transmembrane region" description="Helical" evidence="10">
    <location>
        <begin position="419"/>
        <end position="439"/>
    </location>
</feature>
<dbReference type="InterPro" id="IPR011701">
    <property type="entry name" value="MFS"/>
</dbReference>
<dbReference type="AlphaFoldDB" id="A0A8K0NS69"/>
<dbReference type="OrthoDB" id="2241241at2759"/>
<dbReference type="Proteomes" id="UP000812966">
    <property type="component" value="Unassembled WGS sequence"/>
</dbReference>
<keyword evidence="4" id="KW-0406">Ion transport</keyword>
<evidence type="ECO:0000256" key="10">
    <source>
        <dbReference type="SAM" id="Phobius"/>
    </source>
</evidence>
<dbReference type="FunFam" id="1.20.1250.20:FF:000302">
    <property type="entry name" value="MFS siderochrome iron transporter MirB"/>
    <property type="match status" value="1"/>
</dbReference>
<comment type="similarity">
    <text evidence="2">Belongs to the major facilitator superfamily.</text>
</comment>
<feature type="transmembrane region" description="Helical" evidence="10">
    <location>
        <begin position="445"/>
        <end position="471"/>
    </location>
</feature>
<evidence type="ECO:0000256" key="1">
    <source>
        <dbReference type="ARBA" id="ARBA00004141"/>
    </source>
</evidence>
<reference evidence="11" key="1">
    <citation type="submission" date="2020-04" db="EMBL/GenBank/DDBJ databases">
        <title>Analysis of mating type loci in Filobasidium floriforme.</title>
        <authorList>
            <person name="Nowrousian M."/>
        </authorList>
    </citation>
    <scope>NUCLEOTIDE SEQUENCE</scope>
    <source>
        <strain evidence="11">CBS 6242</strain>
    </source>
</reference>
<keyword evidence="5 10" id="KW-0812">Transmembrane</keyword>
<evidence type="ECO:0000256" key="6">
    <source>
        <dbReference type="ARBA" id="ARBA00022989"/>
    </source>
</evidence>
<evidence type="ECO:0000313" key="11">
    <source>
        <dbReference type="EMBL" id="KAG7531227.1"/>
    </source>
</evidence>
<evidence type="ECO:0000256" key="7">
    <source>
        <dbReference type="ARBA" id="ARBA00023004"/>
    </source>
</evidence>
<dbReference type="FunFam" id="1.20.1250.20:FF:000284">
    <property type="entry name" value="Siderophore iron transporter mirB"/>
    <property type="match status" value="1"/>
</dbReference>
<dbReference type="GO" id="GO:0006826">
    <property type="term" value="P:iron ion transport"/>
    <property type="evidence" value="ECO:0007669"/>
    <property type="project" value="UniProtKB-KW"/>
</dbReference>
<evidence type="ECO:0000256" key="4">
    <source>
        <dbReference type="ARBA" id="ARBA00022496"/>
    </source>
</evidence>
<dbReference type="GO" id="GO:0005886">
    <property type="term" value="C:plasma membrane"/>
    <property type="evidence" value="ECO:0007669"/>
    <property type="project" value="TreeGrafter"/>
</dbReference>
<keyword evidence="8 10" id="KW-0472">Membrane</keyword>
<evidence type="ECO:0000256" key="8">
    <source>
        <dbReference type="ARBA" id="ARBA00023136"/>
    </source>
</evidence>
<feature type="transmembrane region" description="Helical" evidence="10">
    <location>
        <begin position="311"/>
        <end position="333"/>
    </location>
</feature>
<keyword evidence="12" id="KW-1185">Reference proteome</keyword>
<keyword evidence="4" id="KW-0410">Iron transport</keyword>
<feature type="transmembrane region" description="Helical" evidence="10">
    <location>
        <begin position="141"/>
        <end position="157"/>
    </location>
</feature>
<feature type="transmembrane region" description="Helical" evidence="10">
    <location>
        <begin position="345"/>
        <end position="370"/>
    </location>
</feature>
<dbReference type="InterPro" id="IPR036259">
    <property type="entry name" value="MFS_trans_sf"/>
</dbReference>
<evidence type="ECO:0000256" key="3">
    <source>
        <dbReference type="ARBA" id="ARBA00022448"/>
    </source>
</evidence>
<feature type="region of interest" description="Disordered" evidence="9">
    <location>
        <begin position="1"/>
        <end position="50"/>
    </location>
</feature>
<dbReference type="EMBL" id="JABELV010000097">
    <property type="protein sequence ID" value="KAG7531227.1"/>
    <property type="molecule type" value="Genomic_DNA"/>
</dbReference>
<evidence type="ECO:0000256" key="9">
    <source>
        <dbReference type="SAM" id="MobiDB-lite"/>
    </source>
</evidence>
<dbReference type="PANTHER" id="PTHR23501">
    <property type="entry name" value="MAJOR FACILITATOR SUPERFAMILY"/>
    <property type="match status" value="1"/>
</dbReference>
<evidence type="ECO:0000313" key="12">
    <source>
        <dbReference type="Proteomes" id="UP000812966"/>
    </source>
</evidence>
<keyword evidence="6 10" id="KW-1133">Transmembrane helix</keyword>
<comment type="caution">
    <text evidence="11">The sequence shown here is derived from an EMBL/GenBank/DDBJ whole genome shotgun (WGS) entry which is preliminary data.</text>
</comment>
<feature type="transmembrane region" description="Helical" evidence="10">
    <location>
        <begin position="483"/>
        <end position="508"/>
    </location>
</feature>
<sequence>MSDLHTLSGENPEQEARNDKYEDDENKVGPHLGASHPVDPYPPVDQLGYSDEEEPQNGVLQMEAITAVWSKRSLTVVYIFMFLLYFVNAFRSAITSNLGAYVVSGFEAHSLIPVIAIVGNVMSAASYMLVAKILNLFDRSYGFAFMTLLGVVGLILSATCTNIATYCAAEVFTSVGFTSLILSIDIITTDTSSLRDRGLAYAFTSSPYIITAFAGPKSAEGFYDTNWRWGYGSFAIILPFVAAPLFSVLQYNKIKATRQGLLVKNKSGRTWREAIWFYIIEFDLLAVFLLAGGLVLFLLPFSLAASTSDEWRSASIVSMLVIGFVMLVAFGLVERFVSPKPFIPYVLLVDRTVLGACLCDLTYQIAYYCWASYFQSYLQVVFNLSISTSGYIGSTFDVVSGVWLLGVGYLIRKTGYFRWLLWIAVPLYLLGVGLMIHFRQPGMNIGYVVMCQIFIAFAGGTMIICQQVAVLSVASHNDAAAMLALLGLFGNVGGAVGNSISGAIWTHIFPDALQRLLPAETVGNWETIYEDLAVQLSYEVGDPTRYAIQMAYAEAQSKMLIAGTAVMGLAIVCVAIIRNIKVSEIEQVKGMLF</sequence>
<feature type="transmembrane region" description="Helical" evidence="10">
    <location>
        <begin position="559"/>
        <end position="577"/>
    </location>
</feature>
<feature type="transmembrane region" description="Helical" evidence="10">
    <location>
        <begin position="110"/>
        <end position="129"/>
    </location>
</feature>
<feature type="transmembrane region" description="Helical" evidence="10">
    <location>
        <begin position="73"/>
        <end position="90"/>
    </location>
</feature>
<proteinExistence type="inferred from homology"/>
<dbReference type="SUPFAM" id="SSF103473">
    <property type="entry name" value="MFS general substrate transporter"/>
    <property type="match status" value="2"/>
</dbReference>
<accession>A0A8K0NS69</accession>
<gene>
    <name evidence="11" type="ORF">FFLO_04531</name>
</gene>
<dbReference type="GO" id="GO:0022857">
    <property type="term" value="F:transmembrane transporter activity"/>
    <property type="evidence" value="ECO:0007669"/>
    <property type="project" value="InterPro"/>
</dbReference>
<evidence type="ECO:0008006" key="13">
    <source>
        <dbReference type="Google" id="ProtNLM"/>
    </source>
</evidence>
<feature type="transmembrane region" description="Helical" evidence="10">
    <location>
        <begin position="390"/>
        <end position="412"/>
    </location>
</feature>
<dbReference type="Gene3D" id="1.20.1250.20">
    <property type="entry name" value="MFS general substrate transporter like domains"/>
    <property type="match status" value="2"/>
</dbReference>
<dbReference type="PANTHER" id="PTHR23501:SF55">
    <property type="entry name" value="SIDEROPHORE IRON TRANSPORTER, PUTATIVE (AFU_ORTHOLOGUE AFUA_3G03440)-RELATED"/>
    <property type="match status" value="1"/>
</dbReference>
<comment type="subcellular location">
    <subcellularLocation>
        <location evidence="1">Membrane</location>
        <topology evidence="1">Multi-pass membrane protein</topology>
    </subcellularLocation>
</comment>
<keyword evidence="3" id="KW-0813">Transport</keyword>
<protein>
    <recommendedName>
        <fullName evidence="13">Major facilitator superfamily (MFS) profile domain-containing protein</fullName>
    </recommendedName>
</protein>
<evidence type="ECO:0000256" key="5">
    <source>
        <dbReference type="ARBA" id="ARBA00022692"/>
    </source>
</evidence>
<feature type="transmembrane region" description="Helical" evidence="10">
    <location>
        <begin position="228"/>
        <end position="249"/>
    </location>
</feature>
<dbReference type="Pfam" id="PF07690">
    <property type="entry name" value="MFS_1"/>
    <property type="match status" value="1"/>
</dbReference>
<feature type="transmembrane region" description="Helical" evidence="10">
    <location>
        <begin position="275"/>
        <end position="299"/>
    </location>
</feature>
<keyword evidence="7" id="KW-0408">Iron</keyword>
<organism evidence="11 12">
    <name type="scientific">Filobasidium floriforme</name>
    <dbReference type="NCBI Taxonomy" id="5210"/>
    <lineage>
        <taxon>Eukaryota</taxon>
        <taxon>Fungi</taxon>
        <taxon>Dikarya</taxon>
        <taxon>Basidiomycota</taxon>
        <taxon>Agaricomycotina</taxon>
        <taxon>Tremellomycetes</taxon>
        <taxon>Filobasidiales</taxon>
        <taxon>Filobasidiaceae</taxon>
        <taxon>Filobasidium</taxon>
    </lineage>
</organism>
<evidence type="ECO:0000256" key="2">
    <source>
        <dbReference type="ARBA" id="ARBA00008335"/>
    </source>
</evidence>
<dbReference type="GO" id="GO:0010106">
    <property type="term" value="P:cellular response to iron ion starvation"/>
    <property type="evidence" value="ECO:0007669"/>
    <property type="project" value="UniProtKB-ARBA"/>
</dbReference>